<dbReference type="AlphaFoldDB" id="A0AAV4XNV6"/>
<dbReference type="InterPro" id="IPR001627">
    <property type="entry name" value="Semap_dom"/>
</dbReference>
<dbReference type="GO" id="GO:0030215">
    <property type="term" value="F:semaphorin receptor binding"/>
    <property type="evidence" value="ECO:0007669"/>
    <property type="project" value="InterPro"/>
</dbReference>
<dbReference type="EMBL" id="BPLR01018090">
    <property type="protein sequence ID" value="GIY96805.1"/>
    <property type="molecule type" value="Genomic_DNA"/>
</dbReference>
<evidence type="ECO:0000313" key="4">
    <source>
        <dbReference type="Proteomes" id="UP001054945"/>
    </source>
</evidence>
<proteinExistence type="predicted"/>
<dbReference type="InterPro" id="IPR027231">
    <property type="entry name" value="Semaphorin"/>
</dbReference>
<dbReference type="SUPFAM" id="SSF101912">
    <property type="entry name" value="Sema domain"/>
    <property type="match status" value="1"/>
</dbReference>
<keyword evidence="4" id="KW-1185">Reference proteome</keyword>
<dbReference type="GO" id="GO:0030335">
    <property type="term" value="P:positive regulation of cell migration"/>
    <property type="evidence" value="ECO:0007669"/>
    <property type="project" value="TreeGrafter"/>
</dbReference>
<dbReference type="PANTHER" id="PTHR11036">
    <property type="entry name" value="SEMAPHORIN"/>
    <property type="match status" value="1"/>
</dbReference>
<dbReference type="InterPro" id="IPR015943">
    <property type="entry name" value="WD40/YVTN_repeat-like_dom_sf"/>
</dbReference>
<protein>
    <submittedName>
        <fullName evidence="3">Semaphorin-1A</fullName>
    </submittedName>
</protein>
<dbReference type="GO" id="GO:0005886">
    <property type="term" value="C:plasma membrane"/>
    <property type="evidence" value="ECO:0007669"/>
    <property type="project" value="TreeGrafter"/>
</dbReference>
<comment type="caution">
    <text evidence="3">The sequence shown here is derived from an EMBL/GenBank/DDBJ whole genome shotgun (WGS) entry which is preliminary data.</text>
</comment>
<comment type="caution">
    <text evidence="1">Lacks conserved residue(s) required for the propagation of feature annotation.</text>
</comment>
<dbReference type="Gene3D" id="2.130.10.10">
    <property type="entry name" value="YVTN repeat-like/Quinoprotein amine dehydrogenase"/>
    <property type="match status" value="1"/>
</dbReference>
<dbReference type="GO" id="GO:0071526">
    <property type="term" value="P:semaphorin-plexin signaling pathway"/>
    <property type="evidence" value="ECO:0007669"/>
    <property type="project" value="TreeGrafter"/>
</dbReference>
<dbReference type="GO" id="GO:0007411">
    <property type="term" value="P:axon guidance"/>
    <property type="evidence" value="ECO:0007669"/>
    <property type="project" value="TreeGrafter"/>
</dbReference>
<feature type="domain" description="Sema" evidence="2">
    <location>
        <begin position="1"/>
        <end position="128"/>
    </location>
</feature>
<dbReference type="PANTHER" id="PTHR11036:SF127">
    <property type="entry name" value="SEMAPHORIN-1A"/>
    <property type="match status" value="1"/>
</dbReference>
<evidence type="ECO:0000313" key="3">
    <source>
        <dbReference type="EMBL" id="GIY96805.1"/>
    </source>
</evidence>
<dbReference type="PROSITE" id="PS51004">
    <property type="entry name" value="SEMA"/>
    <property type="match status" value="1"/>
</dbReference>
<reference evidence="3 4" key="1">
    <citation type="submission" date="2021-06" db="EMBL/GenBank/DDBJ databases">
        <title>Caerostris extrusa draft genome.</title>
        <authorList>
            <person name="Kono N."/>
            <person name="Arakawa K."/>
        </authorList>
    </citation>
    <scope>NUCLEOTIDE SEQUENCE [LARGE SCALE GENOMIC DNA]</scope>
</reference>
<name>A0AAV4XNV6_CAEEX</name>
<dbReference type="InterPro" id="IPR036352">
    <property type="entry name" value="Semap_dom_sf"/>
</dbReference>
<evidence type="ECO:0000256" key="1">
    <source>
        <dbReference type="PROSITE-ProRule" id="PRU00352"/>
    </source>
</evidence>
<accession>A0AAV4XNV6</accession>
<gene>
    <name evidence="3" type="primary">Sema1a</name>
    <name evidence="3" type="ORF">CEXT_787141</name>
</gene>
<dbReference type="Proteomes" id="UP001054945">
    <property type="component" value="Unassembled WGS sequence"/>
</dbReference>
<evidence type="ECO:0000259" key="2">
    <source>
        <dbReference type="PROSITE" id="PS51004"/>
    </source>
</evidence>
<organism evidence="3 4">
    <name type="scientific">Caerostris extrusa</name>
    <name type="common">Bark spider</name>
    <name type="synonym">Caerostris bankana</name>
    <dbReference type="NCBI Taxonomy" id="172846"/>
    <lineage>
        <taxon>Eukaryota</taxon>
        <taxon>Metazoa</taxon>
        <taxon>Ecdysozoa</taxon>
        <taxon>Arthropoda</taxon>
        <taxon>Chelicerata</taxon>
        <taxon>Arachnida</taxon>
        <taxon>Araneae</taxon>
        <taxon>Araneomorphae</taxon>
        <taxon>Entelegynae</taxon>
        <taxon>Araneoidea</taxon>
        <taxon>Araneidae</taxon>
        <taxon>Caerostris</taxon>
    </lineage>
</organism>
<sequence>MDWLPADKDWRNSAGPSIPAPIKAVYSRVARVCTKDKGGPHKFRNRWTSFLKARLNCSLPGEFPFYFNEIQCDNNGQVLRQPDRRTFLRSFAARLQSLQQEICSARYENGAYASQTTCLVFRGAGLLE</sequence>
<dbReference type="GO" id="GO:0045499">
    <property type="term" value="F:chemorepellent activity"/>
    <property type="evidence" value="ECO:0007669"/>
    <property type="project" value="TreeGrafter"/>
</dbReference>